<accession>A0A6N2S2F1</accession>
<feature type="transmembrane region" description="Helical" evidence="1">
    <location>
        <begin position="25"/>
        <end position="47"/>
    </location>
</feature>
<dbReference type="EMBL" id="CACRSM010000002">
    <property type="protein sequence ID" value="VYS87174.1"/>
    <property type="molecule type" value="Genomic_DNA"/>
</dbReference>
<feature type="transmembrane region" description="Helical" evidence="1">
    <location>
        <begin position="309"/>
        <end position="331"/>
    </location>
</feature>
<feature type="transmembrane region" description="Helical" evidence="1">
    <location>
        <begin position="373"/>
        <end position="395"/>
    </location>
</feature>
<feature type="transmembrane region" description="Helical" evidence="1">
    <location>
        <begin position="160"/>
        <end position="180"/>
    </location>
</feature>
<dbReference type="AlphaFoldDB" id="A0A6N2S2F1"/>
<keyword evidence="1" id="KW-0472">Membrane</keyword>
<feature type="transmembrane region" description="Helical" evidence="1">
    <location>
        <begin position="134"/>
        <end position="154"/>
    </location>
</feature>
<keyword evidence="1" id="KW-1133">Transmembrane helix</keyword>
<organism evidence="2">
    <name type="scientific">Schaalia odontolytica</name>
    <dbReference type="NCBI Taxonomy" id="1660"/>
    <lineage>
        <taxon>Bacteria</taxon>
        <taxon>Bacillati</taxon>
        <taxon>Actinomycetota</taxon>
        <taxon>Actinomycetes</taxon>
        <taxon>Actinomycetales</taxon>
        <taxon>Actinomycetaceae</taxon>
        <taxon>Schaalia</taxon>
    </lineage>
</organism>
<feature type="transmembrane region" description="Helical" evidence="1">
    <location>
        <begin position="223"/>
        <end position="256"/>
    </location>
</feature>
<feature type="transmembrane region" description="Helical" evidence="1">
    <location>
        <begin position="59"/>
        <end position="78"/>
    </location>
</feature>
<feature type="transmembrane region" description="Helical" evidence="1">
    <location>
        <begin position="343"/>
        <end position="361"/>
    </location>
</feature>
<keyword evidence="1" id="KW-0812">Transmembrane</keyword>
<gene>
    <name evidence="2" type="ORF">AOLFYP35_00643</name>
</gene>
<protein>
    <submittedName>
        <fullName evidence="2">Uncharacterized protein</fullName>
    </submittedName>
</protein>
<sequence>MVEKAHGRVDTSTAARPPFPWPRMILLMGAAIALLAGLDAALVRLGALAPLNSTDLGTIHGILMVYGFLGTAICLERAVAINSRWAYLSPAASALAGIAAIVISQSRTIANFLAAAPLPAYLSRVLPGYQSQRMLPAVLWTISMITLVMIYRHVWKKRQASYAVLIQLIGACVGLCGILLWMRGLEVALIMPWWLFFLLLTIVGERLELARLAFNEATEKRILVWVGALLISLALTLIVPLVAYPLLGISLAALAIDMGYHDVARKTINIQGIPRLSAVAMLAGYGWTMLPAALWITAPPTFSGYGYDAIVHALTVGFAVSMVIAHAPVIIPSVIRREVPYHFSMWVPLVLFHLSLLIRFLSGAREAALPWRFGGALGVCAFLLFVVTTASVTIANARGDRGSHA</sequence>
<name>A0A6N2S2F1_9ACTO</name>
<proteinExistence type="predicted"/>
<evidence type="ECO:0000256" key="1">
    <source>
        <dbReference type="SAM" id="Phobius"/>
    </source>
</evidence>
<feature type="transmembrane region" description="Helical" evidence="1">
    <location>
        <begin position="187"/>
        <end position="203"/>
    </location>
</feature>
<feature type="transmembrane region" description="Helical" evidence="1">
    <location>
        <begin position="276"/>
        <end position="297"/>
    </location>
</feature>
<evidence type="ECO:0000313" key="2">
    <source>
        <dbReference type="EMBL" id="VYS87174.1"/>
    </source>
</evidence>
<feature type="transmembrane region" description="Helical" evidence="1">
    <location>
        <begin position="85"/>
        <end position="103"/>
    </location>
</feature>
<reference evidence="2" key="1">
    <citation type="submission" date="2019-11" db="EMBL/GenBank/DDBJ databases">
        <authorList>
            <person name="Feng L."/>
        </authorList>
    </citation>
    <scope>NUCLEOTIDE SEQUENCE</scope>
    <source>
        <strain evidence="2">AodontolyticusLFYP35</strain>
    </source>
</reference>